<dbReference type="NCBIfam" id="TIGR00350">
    <property type="entry name" value="lytR_cpsA_psr"/>
    <property type="match status" value="1"/>
</dbReference>
<proteinExistence type="inferred from homology"/>
<evidence type="ECO:0000256" key="1">
    <source>
        <dbReference type="ARBA" id="ARBA00006068"/>
    </source>
</evidence>
<feature type="compositionally biased region" description="Low complexity" evidence="2">
    <location>
        <begin position="148"/>
        <end position="173"/>
    </location>
</feature>
<dbReference type="Gene3D" id="3.40.630.190">
    <property type="entry name" value="LCP protein"/>
    <property type="match status" value="1"/>
</dbReference>
<feature type="compositionally biased region" description="Polar residues" evidence="2">
    <location>
        <begin position="1"/>
        <end position="11"/>
    </location>
</feature>
<dbReference type="PANTHER" id="PTHR33392">
    <property type="entry name" value="POLYISOPRENYL-TEICHOIC ACID--PEPTIDOGLYCAN TEICHOIC ACID TRANSFERASE TAGU"/>
    <property type="match status" value="1"/>
</dbReference>
<dbReference type="RefSeq" id="WP_081450435.1">
    <property type="nucleotide sequence ID" value="NZ_ABXB03000006.1"/>
</dbReference>
<keyword evidence="3" id="KW-1133">Transmembrane helix</keyword>
<dbReference type="Proteomes" id="UP000029074">
    <property type="component" value="Unassembled WGS sequence"/>
</dbReference>
<dbReference type="InterPro" id="IPR050922">
    <property type="entry name" value="LytR/CpsA/Psr_CW_biosynth"/>
</dbReference>
<dbReference type="OrthoDB" id="9782542at2"/>
<evidence type="ECO:0000256" key="2">
    <source>
        <dbReference type="SAM" id="MobiDB-lite"/>
    </source>
</evidence>
<evidence type="ECO:0000313" key="5">
    <source>
        <dbReference type="EMBL" id="KFI57481.1"/>
    </source>
</evidence>
<feature type="compositionally biased region" description="Polar residues" evidence="2">
    <location>
        <begin position="64"/>
        <end position="78"/>
    </location>
</feature>
<feature type="compositionally biased region" description="Polar residues" evidence="2">
    <location>
        <begin position="104"/>
        <end position="132"/>
    </location>
</feature>
<reference evidence="5 6" key="1">
    <citation type="submission" date="2014-03" db="EMBL/GenBank/DDBJ databases">
        <title>Genomics of Bifidobacteria.</title>
        <authorList>
            <person name="Ventura M."/>
            <person name="Milani C."/>
            <person name="Lugli G.A."/>
        </authorList>
    </citation>
    <scope>NUCLEOTIDE SEQUENCE [LARGE SCALE GENOMIC DNA]</scope>
    <source>
        <strain evidence="5 6">LMG 11596</strain>
    </source>
</reference>
<evidence type="ECO:0000256" key="3">
    <source>
        <dbReference type="SAM" id="Phobius"/>
    </source>
</evidence>
<organism evidence="5 6">
    <name type="scientific">Bifidobacterium gallicum DSM 20093 = LMG 11596</name>
    <dbReference type="NCBI Taxonomy" id="561180"/>
    <lineage>
        <taxon>Bacteria</taxon>
        <taxon>Bacillati</taxon>
        <taxon>Actinomycetota</taxon>
        <taxon>Actinomycetes</taxon>
        <taxon>Bifidobacteriales</taxon>
        <taxon>Bifidobacteriaceae</taxon>
        <taxon>Bifidobacterium</taxon>
    </lineage>
</organism>
<evidence type="ECO:0000313" key="6">
    <source>
        <dbReference type="Proteomes" id="UP000029074"/>
    </source>
</evidence>
<comment type="similarity">
    <text evidence="1">Belongs to the LytR/CpsA/Psr (LCP) family.</text>
</comment>
<dbReference type="EMBL" id="JGYW01000010">
    <property type="protein sequence ID" value="KFI57481.1"/>
    <property type="molecule type" value="Genomic_DNA"/>
</dbReference>
<feature type="compositionally biased region" description="Low complexity" evidence="2">
    <location>
        <begin position="79"/>
        <end position="95"/>
    </location>
</feature>
<keyword evidence="3" id="KW-0472">Membrane</keyword>
<accession>A0A087AFD1</accession>
<feature type="compositionally biased region" description="Low complexity" evidence="2">
    <location>
        <begin position="16"/>
        <end position="42"/>
    </location>
</feature>
<feature type="domain" description="Cell envelope-related transcriptional attenuator" evidence="4">
    <location>
        <begin position="248"/>
        <end position="390"/>
    </location>
</feature>
<feature type="transmembrane region" description="Helical" evidence="3">
    <location>
        <begin position="184"/>
        <end position="207"/>
    </location>
</feature>
<dbReference type="PANTHER" id="PTHR33392:SF6">
    <property type="entry name" value="POLYISOPRENYL-TEICHOIC ACID--PEPTIDOGLYCAN TEICHOIC ACID TRANSFERASE TAGU"/>
    <property type="match status" value="1"/>
</dbReference>
<keyword evidence="3" id="KW-0812">Transmembrane</keyword>
<feature type="region of interest" description="Disordered" evidence="2">
    <location>
        <begin position="1"/>
        <end position="178"/>
    </location>
</feature>
<sequence>MSARSTGSDSFDANDALPPSFAPSSGAASGTPSRTPSVPTSSAGHTHRASAGAPPSFTPANARRSPSNAPGNSSSTSCAAHGSAAHTEAHSSAAAPSPRDAMPQSFQPGSNRPSRRSTSVNRVPSNDASQGTRNDHSSARSHDHSRRQAAPSGASSTPRSPGSSSPSDSSSVTRPRRRHSVRRIVASIIVVLLAAVALLTFGTYSWVDHNLNRQPWTSDMDKGSATTWLILGSDERDGTTPDSNEGSRTDTMLVLIKPKSGPSALISIPRDTLVSIDGSYMKINAVYDVYGRQQLVHEVEDITGLRVDHVAMLSFGGLVKVIDALGGVELCYDQDVNDEKSGMNWVAGCHLTDGINALAFSRMRYSDPNSDFGRADRQRQVINAITKKAASTSTLLNPAKVKKVGDAALDSVTVDEDTSPFTLLQMLLAFKSASSPQGISGTPYWTDPGYYVDGVGSSVLLDNARNRELFKQLGDGTHAAGKVGTLAEQQ</sequence>
<keyword evidence="6" id="KW-1185">Reference proteome</keyword>
<comment type="caution">
    <text evidence="5">The sequence shown here is derived from an EMBL/GenBank/DDBJ whole genome shotgun (WGS) entry which is preliminary data.</text>
</comment>
<gene>
    <name evidence="5" type="ORF">BGLCM_1425</name>
</gene>
<dbReference type="Pfam" id="PF03816">
    <property type="entry name" value="LytR_cpsA_psr"/>
    <property type="match status" value="1"/>
</dbReference>
<dbReference type="AlphaFoldDB" id="A0A087AFD1"/>
<feature type="compositionally biased region" description="Basic and acidic residues" evidence="2">
    <location>
        <begin position="133"/>
        <end position="142"/>
    </location>
</feature>
<name>A0A087AFD1_9BIFI</name>
<evidence type="ECO:0000259" key="4">
    <source>
        <dbReference type="Pfam" id="PF03816"/>
    </source>
</evidence>
<dbReference type="InterPro" id="IPR004474">
    <property type="entry name" value="LytR_CpsA_psr"/>
</dbReference>
<protein>
    <submittedName>
        <fullName evidence="5">Transcriptional regulator</fullName>
    </submittedName>
</protein>